<dbReference type="PROSITE" id="PS51257">
    <property type="entry name" value="PROKAR_LIPOPROTEIN"/>
    <property type="match status" value="1"/>
</dbReference>
<protein>
    <submittedName>
        <fullName evidence="1">Uncharacterized protein</fullName>
    </submittedName>
</protein>
<comment type="caution">
    <text evidence="1">The sequence shown here is derived from an EMBL/GenBank/DDBJ whole genome shotgun (WGS) entry which is preliminary data.</text>
</comment>
<name>A0A0A2MUH2_9FLAO</name>
<accession>A0A0A2MUH2</accession>
<proteinExistence type="predicted"/>
<sequence>MQGLPKGVVGTALAFFIEVAISSNFSSGFGCKCMKEIETANEFCFFSFSIKNKLNEDKMLKRWLLCN</sequence>
<reference evidence="1 2" key="2">
    <citation type="journal article" date="2015" name="Stand. Genomic Sci.">
        <title>High quality draft genomic sequence of Flavobacterium enshiense DK69(T) and comparison among Flavobacterium genomes.</title>
        <authorList>
            <person name="Zeng Z."/>
            <person name="Chen C."/>
            <person name="Du H."/>
            <person name="Wang G."/>
            <person name="Li M."/>
        </authorList>
    </citation>
    <scope>NUCLEOTIDE SEQUENCE [LARGE SCALE GENOMIC DNA]</scope>
    <source>
        <strain evidence="1 2">DK69</strain>
    </source>
</reference>
<dbReference type="Proteomes" id="UP000030149">
    <property type="component" value="Unassembled WGS sequence"/>
</dbReference>
<dbReference type="EMBL" id="JRLZ01000015">
    <property type="protein sequence ID" value="KGO95246.1"/>
    <property type="molecule type" value="Genomic_DNA"/>
</dbReference>
<keyword evidence="2" id="KW-1185">Reference proteome</keyword>
<organism evidence="1 2">
    <name type="scientific">Flavobacterium enshiense DK69</name>
    <dbReference type="NCBI Taxonomy" id="1107311"/>
    <lineage>
        <taxon>Bacteria</taxon>
        <taxon>Pseudomonadati</taxon>
        <taxon>Bacteroidota</taxon>
        <taxon>Flavobacteriia</taxon>
        <taxon>Flavobacteriales</taxon>
        <taxon>Flavobacteriaceae</taxon>
        <taxon>Flavobacterium</taxon>
    </lineage>
</organism>
<gene>
    <name evidence="1" type="ORF">Q767_12345</name>
</gene>
<dbReference type="PATRIC" id="fig|1107311.5.peg.993"/>
<reference evidence="2" key="1">
    <citation type="submission" date="2013-09" db="EMBL/GenBank/DDBJ databases">
        <authorList>
            <person name="Zeng Z."/>
            <person name="Chen C."/>
        </authorList>
    </citation>
    <scope>NUCLEOTIDE SEQUENCE [LARGE SCALE GENOMIC DNA]</scope>
    <source>
        <strain evidence="2">DK69</strain>
    </source>
</reference>
<dbReference type="AlphaFoldDB" id="A0A0A2MUH2"/>
<evidence type="ECO:0000313" key="2">
    <source>
        <dbReference type="Proteomes" id="UP000030149"/>
    </source>
</evidence>
<evidence type="ECO:0000313" key="1">
    <source>
        <dbReference type="EMBL" id="KGO95246.1"/>
    </source>
</evidence>